<accession>A0ABW1EJW1</accession>
<name>A0ABW1EJW1_9BACT</name>
<feature type="compositionally biased region" description="Low complexity" evidence="1">
    <location>
        <begin position="8"/>
        <end position="25"/>
    </location>
</feature>
<evidence type="ECO:0000313" key="3">
    <source>
        <dbReference type="EMBL" id="MFC5863577.1"/>
    </source>
</evidence>
<comment type="caution">
    <text evidence="3">The sequence shown here is derived from an EMBL/GenBank/DDBJ whole genome shotgun (WGS) entry which is preliminary data.</text>
</comment>
<feature type="region of interest" description="Disordered" evidence="1">
    <location>
        <begin position="590"/>
        <end position="638"/>
    </location>
</feature>
<feature type="domain" description="LptD C-terminal" evidence="2">
    <location>
        <begin position="328"/>
        <end position="566"/>
    </location>
</feature>
<gene>
    <name evidence="3" type="ORF">ACFPT7_14820</name>
</gene>
<dbReference type="InterPro" id="IPR007543">
    <property type="entry name" value="LptD_C"/>
</dbReference>
<dbReference type="Proteomes" id="UP001596091">
    <property type="component" value="Unassembled WGS sequence"/>
</dbReference>
<evidence type="ECO:0000259" key="2">
    <source>
        <dbReference type="Pfam" id="PF04453"/>
    </source>
</evidence>
<organism evidence="3 4">
    <name type="scientific">Acidicapsa dinghuensis</name>
    <dbReference type="NCBI Taxonomy" id="2218256"/>
    <lineage>
        <taxon>Bacteria</taxon>
        <taxon>Pseudomonadati</taxon>
        <taxon>Acidobacteriota</taxon>
        <taxon>Terriglobia</taxon>
        <taxon>Terriglobales</taxon>
        <taxon>Acidobacteriaceae</taxon>
        <taxon>Acidicapsa</taxon>
    </lineage>
</organism>
<feature type="region of interest" description="Disordered" evidence="1">
    <location>
        <begin position="1"/>
        <end position="50"/>
    </location>
</feature>
<dbReference type="RefSeq" id="WP_263340191.1">
    <property type="nucleotide sequence ID" value="NZ_JAGSYH010000005.1"/>
</dbReference>
<proteinExistence type="predicted"/>
<sequence length="852" mass="94409">MTNTLPVAGTSTEAATQAASTASNSPQVPDDPSQQLLPIARPEPLPQTGTPIRWEAREQTHAGEISTLNGDVVVYYKNYVLHADKVVYDHSTDTVTAEGHLQLQGGSSDIVLTASHGEIHVHDNTAAFYDVTGTLGVRHMGRTTIYSTPDPFIFTGRILLQTGENAYRIVDGSMTSCRLPHPDWRLISRSIEVANNKATTRNTFFEFWRVPLAYLPFLRRNLDETGRESGLMFDGAEDSGVKGLVFGEQYYWAINRSMDMLMGAQYWSKRGYAPNGNFRYRGPGLDAFTARWDGLIDRGIHETLPGQTTPQLVNQGGADVLVFGRKYFGPETRVSGSVEYLSSYIYRLAFDENLAQATSSQVQSDLEFTHNHNGYVPAFVMERFQTFAGISANSNTPVVDVPEARILHLPMIRFDAVDRPLPVGLAQHPFYWGLSSSVGDMDRAEPQFHARNVGRVDIYPHIEWPLHLGDWNVLPEFAVRSTEYSGSQTPDLTGANSGIPSVQHNGLNRSDVEFSLDIRPPALERDYNLPGMHRQLRHVIEPDIFYRYVTGIHNAPDVLQFDTSDIATNTNEAGFSLVQRLYMRDTQAKPCEATEDNDSQSSANQPVPNLDSLGEEVGGPPARVRNDGAETPTCQPQAREWASWQIAQKFFIDPNFGGALIPNRRNVFDSTLDLTGISYLTGPRNIAPLVSRMRFEAVDNLRIEWDLDYDTIAGRFSADNLFAGYSFGRTTIGLSHALLNAADESGSSASVIQTQLVQPFLYFGKPSDPGLSVGLTGSYNFTSSSLQYGGAEAIYNWNCCGLQFGYRRIELGSSRDEPEWLWGFTLAGIGTAGDIHRSNSIFPTPAMLKLMY</sequence>
<dbReference type="PANTHER" id="PTHR30189:SF1">
    <property type="entry name" value="LPS-ASSEMBLY PROTEIN LPTD"/>
    <property type="match status" value="1"/>
</dbReference>
<dbReference type="EMBL" id="JBHSPH010000005">
    <property type="protein sequence ID" value="MFC5863577.1"/>
    <property type="molecule type" value="Genomic_DNA"/>
</dbReference>
<dbReference type="InterPro" id="IPR050218">
    <property type="entry name" value="LptD"/>
</dbReference>
<reference evidence="4" key="1">
    <citation type="journal article" date="2019" name="Int. J. Syst. Evol. Microbiol.">
        <title>The Global Catalogue of Microorganisms (GCM) 10K type strain sequencing project: providing services to taxonomists for standard genome sequencing and annotation.</title>
        <authorList>
            <consortium name="The Broad Institute Genomics Platform"/>
            <consortium name="The Broad Institute Genome Sequencing Center for Infectious Disease"/>
            <person name="Wu L."/>
            <person name="Ma J."/>
        </authorList>
    </citation>
    <scope>NUCLEOTIDE SEQUENCE [LARGE SCALE GENOMIC DNA]</scope>
    <source>
        <strain evidence="4">JCM 4087</strain>
    </source>
</reference>
<dbReference type="PANTHER" id="PTHR30189">
    <property type="entry name" value="LPS-ASSEMBLY PROTEIN"/>
    <property type="match status" value="1"/>
</dbReference>
<keyword evidence="4" id="KW-1185">Reference proteome</keyword>
<dbReference type="Pfam" id="PF04453">
    <property type="entry name" value="LptD"/>
    <property type="match status" value="1"/>
</dbReference>
<protein>
    <submittedName>
        <fullName evidence="3">LPS-assembly protein LptD</fullName>
    </submittedName>
</protein>
<evidence type="ECO:0000313" key="4">
    <source>
        <dbReference type="Proteomes" id="UP001596091"/>
    </source>
</evidence>
<evidence type="ECO:0000256" key="1">
    <source>
        <dbReference type="SAM" id="MobiDB-lite"/>
    </source>
</evidence>